<feature type="region of interest" description="Disordered" evidence="1">
    <location>
        <begin position="50"/>
        <end position="130"/>
    </location>
</feature>
<dbReference type="Proteomes" id="UP000242875">
    <property type="component" value="Unassembled WGS sequence"/>
</dbReference>
<accession>A0A261XTQ5</accession>
<dbReference type="OrthoDB" id="21072at2759"/>
<dbReference type="GO" id="GO:0000045">
    <property type="term" value="P:autophagosome assembly"/>
    <property type="evidence" value="ECO:0007669"/>
    <property type="project" value="InterPro"/>
</dbReference>
<feature type="non-terminal residue" evidence="2">
    <location>
        <position position="1"/>
    </location>
</feature>
<dbReference type="GO" id="GO:0000407">
    <property type="term" value="C:phagophore assembly site"/>
    <property type="evidence" value="ECO:0007669"/>
    <property type="project" value="TreeGrafter"/>
</dbReference>
<proteinExistence type="predicted"/>
<dbReference type="PANTHER" id="PTHR40012">
    <property type="entry name" value="AUTOPHAGY-RELATED PROTEIN 29"/>
    <property type="match status" value="1"/>
</dbReference>
<evidence type="ECO:0000313" key="2">
    <source>
        <dbReference type="EMBL" id="OZJ01732.1"/>
    </source>
</evidence>
<organism evidence="2 3">
    <name type="scientific">Bifiguratus adelaidae</name>
    <dbReference type="NCBI Taxonomy" id="1938954"/>
    <lineage>
        <taxon>Eukaryota</taxon>
        <taxon>Fungi</taxon>
        <taxon>Fungi incertae sedis</taxon>
        <taxon>Mucoromycota</taxon>
        <taxon>Mucoromycotina</taxon>
        <taxon>Endogonomycetes</taxon>
        <taxon>Endogonales</taxon>
        <taxon>Endogonales incertae sedis</taxon>
        <taxon>Bifiguratus</taxon>
    </lineage>
</organism>
<sequence length="173" mass="18865">QTTKEKNRALTPINRAFSRFYPLPSTATRANVQPSADNYDTAARRLSLILQSSKHTKGPTSSRNNTPEHGDVQETNIIDGDNHQRPSDLIKQIASVSKPTQSPLMTQSSQPSMGDRIHGGRSDAHHSVGSSFSDISDASVTQSALEDAYLSKFNNGSKTSLFSFARGSHKKDH</sequence>
<dbReference type="EMBL" id="MVBO01000254">
    <property type="protein sequence ID" value="OZJ01732.1"/>
    <property type="molecule type" value="Genomic_DNA"/>
</dbReference>
<reference evidence="2 3" key="1">
    <citation type="journal article" date="2017" name="Mycologia">
        <title>Bifiguratus adelaidae, gen. et sp. nov., a new member of Mucoromycotina in endophytic and soil-dwelling habitats.</title>
        <authorList>
            <person name="Torres-Cruz T.J."/>
            <person name="Billingsley Tobias T.L."/>
            <person name="Almatruk M."/>
            <person name="Hesse C."/>
            <person name="Kuske C.R."/>
            <person name="Desiro A."/>
            <person name="Benucci G.M."/>
            <person name="Bonito G."/>
            <person name="Stajich J.E."/>
            <person name="Dunlap C."/>
            <person name="Arnold A.E."/>
            <person name="Porras-Alfaro A."/>
        </authorList>
    </citation>
    <scope>NUCLEOTIDE SEQUENCE [LARGE SCALE GENOMIC DNA]</scope>
    <source>
        <strain evidence="2 3">AZ0501</strain>
    </source>
</reference>
<feature type="compositionally biased region" description="Basic and acidic residues" evidence="1">
    <location>
        <begin position="115"/>
        <end position="126"/>
    </location>
</feature>
<feature type="compositionally biased region" description="Polar residues" evidence="1">
    <location>
        <begin position="94"/>
        <end position="112"/>
    </location>
</feature>
<dbReference type="InterPro" id="IPR039113">
    <property type="entry name" value="ATG29"/>
</dbReference>
<comment type="caution">
    <text evidence="2">The sequence shown here is derived from an EMBL/GenBank/DDBJ whole genome shotgun (WGS) entry which is preliminary data.</text>
</comment>
<dbReference type="PANTHER" id="PTHR40012:SF1">
    <property type="entry name" value="AUTOPHAGY-RELATED PROTEIN 29"/>
    <property type="match status" value="1"/>
</dbReference>
<evidence type="ECO:0000313" key="3">
    <source>
        <dbReference type="Proteomes" id="UP000242875"/>
    </source>
</evidence>
<keyword evidence="3" id="KW-1185">Reference proteome</keyword>
<name>A0A261XTQ5_9FUNG</name>
<gene>
    <name evidence="2" type="ORF">BZG36_05298</name>
</gene>
<feature type="compositionally biased region" description="Polar residues" evidence="1">
    <location>
        <begin position="50"/>
        <end position="65"/>
    </location>
</feature>
<dbReference type="AlphaFoldDB" id="A0A261XTQ5"/>
<protein>
    <submittedName>
        <fullName evidence="2">Uncharacterized protein</fullName>
    </submittedName>
</protein>
<evidence type="ECO:0000256" key="1">
    <source>
        <dbReference type="SAM" id="MobiDB-lite"/>
    </source>
</evidence>